<protein>
    <submittedName>
        <fullName evidence="18">Uncharacterized protein</fullName>
    </submittedName>
</protein>
<keyword evidence="6" id="KW-0963">Cytoplasm</keyword>
<evidence type="ECO:0000256" key="9">
    <source>
        <dbReference type="ARBA" id="ARBA00022833"/>
    </source>
</evidence>
<evidence type="ECO:0000259" key="17">
    <source>
        <dbReference type="PROSITE" id="PS51196"/>
    </source>
</evidence>
<keyword evidence="12" id="KW-1278">Translocase</keyword>
<dbReference type="GO" id="GO:0005524">
    <property type="term" value="F:ATP binding"/>
    <property type="evidence" value="ECO:0007669"/>
    <property type="project" value="UniProtKB-KW"/>
</dbReference>
<dbReference type="Gene3D" id="1.10.3060.10">
    <property type="entry name" value="Helical scaffold and wing domains of SecA"/>
    <property type="match status" value="2"/>
</dbReference>
<dbReference type="EMBL" id="PCRS01000036">
    <property type="protein sequence ID" value="PIP24844.1"/>
    <property type="molecule type" value="Genomic_DNA"/>
</dbReference>
<dbReference type="GO" id="GO:0017038">
    <property type="term" value="P:protein import"/>
    <property type="evidence" value="ECO:0007669"/>
    <property type="project" value="InterPro"/>
</dbReference>
<dbReference type="InterPro" id="IPR044722">
    <property type="entry name" value="SecA_SF2_C"/>
</dbReference>
<dbReference type="PANTHER" id="PTHR30612">
    <property type="entry name" value="SECA INNER MEMBRANE COMPONENT OF SEC PROTEIN SECRETION SYSTEM"/>
    <property type="match status" value="1"/>
</dbReference>
<comment type="cofactor">
    <cofactor evidence="1">
        <name>Zn(2+)</name>
        <dbReference type="ChEBI" id="CHEBI:29105"/>
    </cofactor>
</comment>
<dbReference type="GO" id="GO:0006886">
    <property type="term" value="P:intracellular protein transport"/>
    <property type="evidence" value="ECO:0007669"/>
    <property type="project" value="InterPro"/>
</dbReference>
<dbReference type="InterPro" id="IPR011116">
    <property type="entry name" value="SecA_Wing/Scaffold"/>
</dbReference>
<evidence type="ECO:0000256" key="7">
    <source>
        <dbReference type="ARBA" id="ARBA00022723"/>
    </source>
</evidence>
<keyword evidence="10" id="KW-0067">ATP-binding</keyword>
<dbReference type="PANTHER" id="PTHR30612:SF0">
    <property type="entry name" value="CHLOROPLAST PROTEIN-TRANSPORTING ATPASE"/>
    <property type="match status" value="1"/>
</dbReference>
<dbReference type="Pfam" id="PF07516">
    <property type="entry name" value="SecA_SW"/>
    <property type="match status" value="2"/>
</dbReference>
<dbReference type="InterPro" id="IPR000185">
    <property type="entry name" value="SecA"/>
</dbReference>
<evidence type="ECO:0000256" key="13">
    <source>
        <dbReference type="ARBA" id="ARBA00023010"/>
    </source>
</evidence>
<dbReference type="PROSITE" id="PS01312">
    <property type="entry name" value="SECA"/>
    <property type="match status" value="1"/>
</dbReference>
<dbReference type="AlphaFoldDB" id="A0A2G9Z025"/>
<keyword evidence="5" id="KW-1003">Cell membrane</keyword>
<keyword evidence="4" id="KW-0813">Transport</keyword>
<comment type="similarity">
    <text evidence="3">Belongs to the SecA family.</text>
</comment>
<dbReference type="GO" id="GO:0005886">
    <property type="term" value="C:plasma membrane"/>
    <property type="evidence" value="ECO:0007669"/>
    <property type="project" value="TreeGrafter"/>
</dbReference>
<dbReference type="InterPro" id="IPR036266">
    <property type="entry name" value="SecA_Wing/Scaffold_sf"/>
</dbReference>
<evidence type="ECO:0000313" key="19">
    <source>
        <dbReference type="Proteomes" id="UP000228681"/>
    </source>
</evidence>
<dbReference type="Pfam" id="PF02810">
    <property type="entry name" value="SEC-C"/>
    <property type="match status" value="1"/>
</dbReference>
<feature type="domain" description="Helicase C-terminal" evidence="16">
    <location>
        <begin position="25"/>
        <end position="189"/>
    </location>
</feature>
<evidence type="ECO:0000256" key="6">
    <source>
        <dbReference type="ARBA" id="ARBA00022490"/>
    </source>
</evidence>
<keyword evidence="14" id="KW-0472">Membrane</keyword>
<dbReference type="InterPro" id="IPR014018">
    <property type="entry name" value="SecA_motor_DEAD"/>
</dbReference>
<evidence type="ECO:0000256" key="8">
    <source>
        <dbReference type="ARBA" id="ARBA00022741"/>
    </source>
</evidence>
<feature type="domain" description="SecA family profile" evidence="17">
    <location>
        <begin position="1"/>
        <end position="190"/>
    </location>
</feature>
<dbReference type="InterPro" id="IPR027417">
    <property type="entry name" value="P-loop_NTPase"/>
</dbReference>
<keyword evidence="7" id="KW-0479">Metal-binding</keyword>
<evidence type="ECO:0000259" key="16">
    <source>
        <dbReference type="PROSITE" id="PS51194"/>
    </source>
</evidence>
<dbReference type="InterPro" id="IPR004027">
    <property type="entry name" value="SEC_C_motif"/>
</dbReference>
<dbReference type="PROSITE" id="PS51196">
    <property type="entry name" value="SECA_MOTOR_DEAD"/>
    <property type="match status" value="1"/>
</dbReference>
<keyword evidence="9" id="KW-0862">Zinc</keyword>
<dbReference type="SUPFAM" id="SSF52540">
    <property type="entry name" value="P-loop containing nucleoside triphosphate hydrolases"/>
    <property type="match status" value="1"/>
</dbReference>
<dbReference type="InterPro" id="IPR001650">
    <property type="entry name" value="Helicase_C-like"/>
</dbReference>
<dbReference type="Gene3D" id="3.40.50.300">
    <property type="entry name" value="P-loop containing nucleotide triphosphate hydrolases"/>
    <property type="match status" value="2"/>
</dbReference>
<evidence type="ECO:0000256" key="2">
    <source>
        <dbReference type="ARBA" id="ARBA00004170"/>
    </source>
</evidence>
<dbReference type="GO" id="GO:0005829">
    <property type="term" value="C:cytosol"/>
    <property type="evidence" value="ECO:0007669"/>
    <property type="project" value="TreeGrafter"/>
</dbReference>
<evidence type="ECO:0000256" key="1">
    <source>
        <dbReference type="ARBA" id="ARBA00001947"/>
    </source>
</evidence>
<keyword evidence="11" id="KW-0653">Protein transport</keyword>
<feature type="region of interest" description="Disordered" evidence="15">
    <location>
        <begin position="374"/>
        <end position="395"/>
    </location>
</feature>
<dbReference type="PROSITE" id="PS51194">
    <property type="entry name" value="HELICASE_CTER"/>
    <property type="match status" value="1"/>
</dbReference>
<dbReference type="GO" id="GO:0043952">
    <property type="term" value="P:protein transport by the Sec complex"/>
    <property type="evidence" value="ECO:0007669"/>
    <property type="project" value="TreeGrafter"/>
</dbReference>
<evidence type="ECO:0000256" key="10">
    <source>
        <dbReference type="ARBA" id="ARBA00022840"/>
    </source>
</evidence>
<dbReference type="Proteomes" id="UP000228681">
    <property type="component" value="Unassembled WGS sequence"/>
</dbReference>
<dbReference type="Pfam" id="PF21090">
    <property type="entry name" value="P-loop_SecA"/>
    <property type="match status" value="2"/>
</dbReference>
<dbReference type="GO" id="GO:0046872">
    <property type="term" value="F:metal ion binding"/>
    <property type="evidence" value="ECO:0007669"/>
    <property type="project" value="UniProtKB-KW"/>
</dbReference>
<dbReference type="SUPFAM" id="SSF81886">
    <property type="entry name" value="Helical scaffold and wing domains of SecA"/>
    <property type="match status" value="1"/>
</dbReference>
<proteinExistence type="inferred from homology"/>
<evidence type="ECO:0000256" key="12">
    <source>
        <dbReference type="ARBA" id="ARBA00022967"/>
    </source>
</evidence>
<dbReference type="CDD" id="cd18803">
    <property type="entry name" value="SF2_C_secA"/>
    <property type="match status" value="1"/>
</dbReference>
<comment type="subcellular location">
    <subcellularLocation>
        <location evidence="2">Membrane</location>
        <topology evidence="2">Peripheral membrane protein</topology>
    </subcellularLocation>
</comment>
<reference evidence="18 19" key="1">
    <citation type="submission" date="2017-09" db="EMBL/GenBank/DDBJ databases">
        <title>Depth-based differentiation of microbial function through sediment-hosted aquifers and enrichment of novel symbionts in the deep terrestrial subsurface.</title>
        <authorList>
            <person name="Probst A.J."/>
            <person name="Ladd B."/>
            <person name="Jarett J.K."/>
            <person name="Geller-Mcgrath D.E."/>
            <person name="Sieber C.M."/>
            <person name="Emerson J.B."/>
            <person name="Anantharaman K."/>
            <person name="Thomas B.C."/>
            <person name="Malmstrom R."/>
            <person name="Stieglmeier M."/>
            <person name="Klingl A."/>
            <person name="Woyke T."/>
            <person name="Ryan C.M."/>
            <person name="Banfield J.F."/>
        </authorList>
    </citation>
    <scope>NUCLEOTIDE SEQUENCE [LARGE SCALE GENOMIC DNA]</scope>
    <source>
        <strain evidence="18">CG23_combo_of_CG06-09_8_20_14_all_36_12</strain>
    </source>
</reference>
<comment type="caution">
    <text evidence="18">The sequence shown here is derived from an EMBL/GenBank/DDBJ whole genome shotgun (WGS) entry which is preliminary data.</text>
</comment>
<accession>A0A2G9Z025</accession>
<gene>
    <name evidence="18" type="ORF">COX34_02020</name>
</gene>
<sequence>MIVPTNKPMIRENLSDRIYKTEKGKFEALIRDIKERHKAGQPVLVGTRSVEKNEYLGKLLEKEGIPHHILNAKNHEKEGEIIAQAGKLGQVTVATNMAGRGVDIILGGNPQNPEEAKKVIEFGGLHVIGTERHEARRIDNQLRGRSGRQGDPGSSQFFVSLEDELLRIFGGERIKSLMGLLKIPEDQPIEANLVSGAIESAQAKIEGFNFDIRKHVLDYDDVMNKHREVIYKKRREILEKSEVGSKKSEDGLRPWILEIIKKTGYSEEDYLKKEKEVGEENMRQIEKLVSLRTLDMLWMNHLEEMEHLRDSVRLRAYGQQDPLVEYKNEGHKMFQGLLSMIESSIAQTILKVSLQPAAATPLIHADQYADSRRFNQQSKNKPGRNDPCPCGSGKKYKKCCMPKYG</sequence>
<evidence type="ECO:0000256" key="4">
    <source>
        <dbReference type="ARBA" id="ARBA00022448"/>
    </source>
</evidence>
<dbReference type="FunFam" id="3.40.50.300:FF:000429">
    <property type="entry name" value="Preprotein translocase subunit SecA"/>
    <property type="match status" value="1"/>
</dbReference>
<keyword evidence="8" id="KW-0547">Nucleotide-binding</keyword>
<dbReference type="InterPro" id="IPR020937">
    <property type="entry name" value="SecA_CS"/>
</dbReference>
<dbReference type="GO" id="GO:0006605">
    <property type="term" value="P:protein targeting"/>
    <property type="evidence" value="ECO:0007669"/>
    <property type="project" value="InterPro"/>
</dbReference>
<evidence type="ECO:0000256" key="15">
    <source>
        <dbReference type="SAM" id="MobiDB-lite"/>
    </source>
</evidence>
<organism evidence="18 19">
    <name type="scientific">Candidatus Nealsonbacteria bacterium CG23_combo_of_CG06-09_8_20_14_all_36_12</name>
    <dbReference type="NCBI Taxonomy" id="1974718"/>
    <lineage>
        <taxon>Bacteria</taxon>
        <taxon>Candidatus Nealsoniibacteriota</taxon>
    </lineage>
</organism>
<keyword evidence="13" id="KW-0811">Translocation</keyword>
<evidence type="ECO:0000256" key="3">
    <source>
        <dbReference type="ARBA" id="ARBA00007650"/>
    </source>
</evidence>
<evidence type="ECO:0000256" key="14">
    <source>
        <dbReference type="ARBA" id="ARBA00023136"/>
    </source>
</evidence>
<dbReference type="GO" id="GO:0031522">
    <property type="term" value="C:cell envelope Sec protein transport complex"/>
    <property type="evidence" value="ECO:0007669"/>
    <property type="project" value="TreeGrafter"/>
</dbReference>
<evidence type="ECO:0000313" key="18">
    <source>
        <dbReference type="EMBL" id="PIP24844.1"/>
    </source>
</evidence>
<name>A0A2G9Z025_9BACT</name>
<evidence type="ECO:0000256" key="5">
    <source>
        <dbReference type="ARBA" id="ARBA00022475"/>
    </source>
</evidence>
<evidence type="ECO:0000256" key="11">
    <source>
        <dbReference type="ARBA" id="ARBA00022927"/>
    </source>
</evidence>